<reference evidence="2" key="1">
    <citation type="journal article" date="2023" name="Mol. Phylogenet. Evol.">
        <title>Genome-scale phylogeny and comparative genomics of the fungal order Sordariales.</title>
        <authorList>
            <person name="Hensen N."/>
            <person name="Bonometti L."/>
            <person name="Westerberg I."/>
            <person name="Brannstrom I.O."/>
            <person name="Guillou S."/>
            <person name="Cros-Aarteil S."/>
            <person name="Calhoun S."/>
            <person name="Haridas S."/>
            <person name="Kuo A."/>
            <person name="Mondo S."/>
            <person name="Pangilinan J."/>
            <person name="Riley R."/>
            <person name="LaButti K."/>
            <person name="Andreopoulos B."/>
            <person name="Lipzen A."/>
            <person name="Chen C."/>
            <person name="Yan M."/>
            <person name="Daum C."/>
            <person name="Ng V."/>
            <person name="Clum A."/>
            <person name="Steindorff A."/>
            <person name="Ohm R.A."/>
            <person name="Martin F."/>
            <person name="Silar P."/>
            <person name="Natvig D.O."/>
            <person name="Lalanne C."/>
            <person name="Gautier V."/>
            <person name="Ament-Velasquez S.L."/>
            <person name="Kruys A."/>
            <person name="Hutchinson M.I."/>
            <person name="Powell A.J."/>
            <person name="Barry K."/>
            <person name="Miller A.N."/>
            <person name="Grigoriev I.V."/>
            <person name="Debuchy R."/>
            <person name="Gladieux P."/>
            <person name="Hiltunen Thoren M."/>
            <person name="Johannesson H."/>
        </authorList>
    </citation>
    <scope>NUCLEOTIDE SEQUENCE</scope>
    <source>
        <strain evidence="2">CBS 892.96</strain>
    </source>
</reference>
<evidence type="ECO:0000313" key="2">
    <source>
        <dbReference type="EMBL" id="KAK4170772.1"/>
    </source>
</evidence>
<dbReference type="Proteomes" id="UP001302321">
    <property type="component" value="Unassembled WGS sequence"/>
</dbReference>
<accession>A0AAN6VXW1</accession>
<evidence type="ECO:0000256" key="1">
    <source>
        <dbReference type="SAM" id="MobiDB-lite"/>
    </source>
</evidence>
<feature type="region of interest" description="Disordered" evidence="1">
    <location>
        <begin position="280"/>
        <end position="300"/>
    </location>
</feature>
<evidence type="ECO:0000313" key="3">
    <source>
        <dbReference type="Proteomes" id="UP001302321"/>
    </source>
</evidence>
<protein>
    <submittedName>
        <fullName evidence="2">Uncharacterized protein</fullName>
    </submittedName>
</protein>
<sequence>MYESSAAFPSLLEKESPSLPLIKQCSELQQDKGPACTRACQNGTGLVQQLSPTSIKWVSDRKRTTTRHDRETSCRWTARDDNAIVICQFFLAQPSSAAPRQQWGSPDLDRLDDGLRELLAASSGIEMDTTLPTLARTPGTAVTQASGVLPEGQSSAFRCFCWGAHDSSTLHIDGAHEVDRERRCQDYHWAYFPGRCGLHAAAIGQKIIPTARSKREAGLASHWSTTQQSIDGWWAKKTWEGSIFLSGGLLRASVTLKLTGFHESSWAKREKAPCCRLNAAARTEEERETPSKTSDDYHPEEQLRLCQEKRSLILAQRYASALLT</sequence>
<organism evidence="2 3">
    <name type="scientific">Triangularia setosa</name>
    <dbReference type="NCBI Taxonomy" id="2587417"/>
    <lineage>
        <taxon>Eukaryota</taxon>
        <taxon>Fungi</taxon>
        <taxon>Dikarya</taxon>
        <taxon>Ascomycota</taxon>
        <taxon>Pezizomycotina</taxon>
        <taxon>Sordariomycetes</taxon>
        <taxon>Sordariomycetidae</taxon>
        <taxon>Sordariales</taxon>
        <taxon>Podosporaceae</taxon>
        <taxon>Triangularia</taxon>
    </lineage>
</organism>
<dbReference type="EMBL" id="MU866778">
    <property type="protein sequence ID" value="KAK4170772.1"/>
    <property type="molecule type" value="Genomic_DNA"/>
</dbReference>
<comment type="caution">
    <text evidence="2">The sequence shown here is derived from an EMBL/GenBank/DDBJ whole genome shotgun (WGS) entry which is preliminary data.</text>
</comment>
<keyword evidence="3" id="KW-1185">Reference proteome</keyword>
<reference evidence="2" key="2">
    <citation type="submission" date="2023-05" db="EMBL/GenBank/DDBJ databases">
        <authorList>
            <consortium name="Lawrence Berkeley National Laboratory"/>
            <person name="Steindorff A."/>
            <person name="Hensen N."/>
            <person name="Bonometti L."/>
            <person name="Westerberg I."/>
            <person name="Brannstrom I.O."/>
            <person name="Guillou S."/>
            <person name="Cros-Aarteil S."/>
            <person name="Calhoun S."/>
            <person name="Haridas S."/>
            <person name="Kuo A."/>
            <person name="Mondo S."/>
            <person name="Pangilinan J."/>
            <person name="Riley R."/>
            <person name="Labutti K."/>
            <person name="Andreopoulos B."/>
            <person name="Lipzen A."/>
            <person name="Chen C."/>
            <person name="Yanf M."/>
            <person name="Daum C."/>
            <person name="Ng V."/>
            <person name="Clum A."/>
            <person name="Ohm R."/>
            <person name="Martin F."/>
            <person name="Silar P."/>
            <person name="Natvig D."/>
            <person name="Lalanne C."/>
            <person name="Gautier V."/>
            <person name="Ament-Velasquez S.L."/>
            <person name="Kruys A."/>
            <person name="Hutchinson M.I."/>
            <person name="Powell A.J."/>
            <person name="Barry K."/>
            <person name="Miller A.N."/>
            <person name="Grigoriev I.V."/>
            <person name="Debuchy R."/>
            <person name="Gladieux P."/>
            <person name="Thoren M.H."/>
            <person name="Johannesson H."/>
        </authorList>
    </citation>
    <scope>NUCLEOTIDE SEQUENCE</scope>
    <source>
        <strain evidence="2">CBS 892.96</strain>
    </source>
</reference>
<dbReference type="AlphaFoldDB" id="A0AAN6VXW1"/>
<proteinExistence type="predicted"/>
<name>A0AAN6VXW1_9PEZI</name>
<feature type="compositionally biased region" description="Basic and acidic residues" evidence="1">
    <location>
        <begin position="282"/>
        <end position="300"/>
    </location>
</feature>
<gene>
    <name evidence="2" type="ORF">QBC36DRAFT_316402</name>
</gene>